<feature type="compositionally biased region" description="Basic and acidic residues" evidence="1">
    <location>
        <begin position="721"/>
        <end position="746"/>
    </location>
</feature>
<evidence type="ECO:0000256" key="1">
    <source>
        <dbReference type="SAM" id="MobiDB-lite"/>
    </source>
</evidence>
<evidence type="ECO:0000256" key="3">
    <source>
        <dbReference type="SAM" id="SignalP"/>
    </source>
</evidence>
<feature type="region of interest" description="Disordered" evidence="1">
    <location>
        <begin position="708"/>
        <end position="763"/>
    </location>
</feature>
<dbReference type="EMBL" id="JAUYZG010000001">
    <property type="protein sequence ID" value="KAK2915975.1"/>
    <property type="molecule type" value="Genomic_DNA"/>
</dbReference>
<dbReference type="PROSITE" id="PS50853">
    <property type="entry name" value="FN3"/>
    <property type="match status" value="2"/>
</dbReference>
<evidence type="ECO:0000259" key="4">
    <source>
        <dbReference type="PROSITE" id="PS50853"/>
    </source>
</evidence>
<keyword evidence="6" id="KW-1185">Reference proteome</keyword>
<keyword evidence="2" id="KW-0472">Membrane</keyword>
<feature type="domain" description="Fibronectin type-III" evidence="4">
    <location>
        <begin position="212"/>
        <end position="307"/>
    </location>
</feature>
<reference evidence="5" key="1">
    <citation type="submission" date="2023-08" db="EMBL/GenBank/DDBJ databases">
        <title>Chromosome-level Genome Assembly of mud carp (Cirrhinus molitorella).</title>
        <authorList>
            <person name="Liu H."/>
        </authorList>
    </citation>
    <scope>NUCLEOTIDE SEQUENCE</scope>
    <source>
        <strain evidence="5">Prfri</strain>
        <tissue evidence="5">Muscle</tissue>
    </source>
</reference>
<feature type="compositionally biased region" description="Acidic residues" evidence="1">
    <location>
        <begin position="747"/>
        <end position="763"/>
    </location>
</feature>
<keyword evidence="3" id="KW-0732">Signal</keyword>
<dbReference type="Pfam" id="PF00041">
    <property type="entry name" value="fn3"/>
    <property type="match status" value="1"/>
</dbReference>
<name>A0AA88QFM2_9TELE</name>
<gene>
    <name evidence="5" type="ORF">Q8A67_000349</name>
</gene>
<dbReference type="PANTHER" id="PTHR48483:SF1">
    <property type="entry name" value="INTERLEUKIN-12 RECEPTOR SUBUNIT BETA-1-RELATED"/>
    <property type="match status" value="1"/>
</dbReference>
<dbReference type="InterPro" id="IPR036116">
    <property type="entry name" value="FN3_sf"/>
</dbReference>
<comment type="caution">
    <text evidence="5">The sequence shown here is derived from an EMBL/GenBank/DDBJ whole genome shotgun (WGS) entry which is preliminary data.</text>
</comment>
<dbReference type="PANTHER" id="PTHR48483">
    <property type="entry name" value="INTERLEUKIN-27 SUBUNIT BETA"/>
    <property type="match status" value="1"/>
</dbReference>
<keyword evidence="2" id="KW-0812">Transmembrane</keyword>
<keyword evidence="2" id="KW-1133">Transmembrane helix</keyword>
<sequence length="783" mass="88598">MAWENVKVHFVLILSMWISSQASCEVSVNCWWNQALPADRNVSLLCQTNTWGRDSSCGYCQLFIKLGHRHQFARACASANEAFNFSIAAEHREHIFCMCSEDTSATCNVTVRGGYPPSAPSRPDCAIEEPDIEHIYCSWTKSSEPMIPTVYTLHWKDYDGNIKSRESSSESALIDREEYIKSTDVSAWVTVKNMLGSAESEMTFFNTEHIIRPDPPYDINLSSDPLEFTWDMDCEGVGPTDKSCQVQYYAHNHMTDWIVVDDCQFTYVLEDPQPFTKYSFSVRCHCGYEEKVMSNWSMVSSVITPPAAPVGHLDVWSDCALNSDKSSCNVCWKEMPLSQARGEIIDYIVMLKLRNGTEVKQVTRQRRDTGSQHPAKQSCLQSRCFPLNPGVLGVFVSANTSMGTSDPTFMLFAMRGQTTPEVKLSVIGENQMLQVSWIVHPQFSESVLEYVVQHMSVAHTPHCPCLNWVRVNRTKRSVTLTGDFRNYTAYNVSLFAVFNNHSTFLKSATTYTLEGVPPEVTQIHVKNISHSSATLVWSPIPVHESKGVILHYLVGIKETGFNKSSDRTSMQLSDLQSDQQYHVWVSAVSAAGEGARSFTTFSTNKKDSNAILLAVYVALVFLVLLFFVLMLVYRPTLCFMKIPDPINSKTFKHMNFQHTLPLLCSLSELSLKISELEIVENPDPDTPTPPSDTESDKVLINVEPQHFQVPNGLGRTNENGNRPEEEPEESNRGHISKHDRWAKEYSEMVDTDEEKDDGDNEEWWDQQCVSDYERHFLPPVEAN</sequence>
<evidence type="ECO:0000313" key="6">
    <source>
        <dbReference type="Proteomes" id="UP001187343"/>
    </source>
</evidence>
<dbReference type="AlphaFoldDB" id="A0AA88QFM2"/>
<dbReference type="InterPro" id="IPR003961">
    <property type="entry name" value="FN3_dom"/>
</dbReference>
<proteinExistence type="predicted"/>
<feature type="chain" id="PRO_5041637369" description="Fibronectin type-III domain-containing protein" evidence="3">
    <location>
        <begin position="25"/>
        <end position="783"/>
    </location>
</feature>
<evidence type="ECO:0000313" key="5">
    <source>
        <dbReference type="EMBL" id="KAK2915975.1"/>
    </source>
</evidence>
<organism evidence="5 6">
    <name type="scientific">Cirrhinus molitorella</name>
    <name type="common">mud carp</name>
    <dbReference type="NCBI Taxonomy" id="172907"/>
    <lineage>
        <taxon>Eukaryota</taxon>
        <taxon>Metazoa</taxon>
        <taxon>Chordata</taxon>
        <taxon>Craniata</taxon>
        <taxon>Vertebrata</taxon>
        <taxon>Euteleostomi</taxon>
        <taxon>Actinopterygii</taxon>
        <taxon>Neopterygii</taxon>
        <taxon>Teleostei</taxon>
        <taxon>Ostariophysi</taxon>
        <taxon>Cypriniformes</taxon>
        <taxon>Cyprinidae</taxon>
        <taxon>Labeoninae</taxon>
        <taxon>Labeonini</taxon>
        <taxon>Cirrhinus</taxon>
    </lineage>
</organism>
<dbReference type="Proteomes" id="UP001187343">
    <property type="component" value="Unassembled WGS sequence"/>
</dbReference>
<feature type="signal peptide" evidence="3">
    <location>
        <begin position="1"/>
        <end position="24"/>
    </location>
</feature>
<accession>A0AA88QFM2</accession>
<dbReference type="SMART" id="SM00060">
    <property type="entry name" value="FN3"/>
    <property type="match status" value="3"/>
</dbReference>
<evidence type="ECO:0000256" key="2">
    <source>
        <dbReference type="SAM" id="Phobius"/>
    </source>
</evidence>
<protein>
    <recommendedName>
        <fullName evidence="4">Fibronectin type-III domain-containing protein</fullName>
    </recommendedName>
</protein>
<dbReference type="Gene3D" id="2.60.40.10">
    <property type="entry name" value="Immunoglobulins"/>
    <property type="match status" value="4"/>
</dbReference>
<feature type="domain" description="Fibronectin type-III" evidence="4">
    <location>
        <begin position="517"/>
        <end position="607"/>
    </location>
</feature>
<dbReference type="CDD" id="cd00063">
    <property type="entry name" value="FN3"/>
    <property type="match status" value="2"/>
</dbReference>
<dbReference type="InterPro" id="IPR013783">
    <property type="entry name" value="Ig-like_fold"/>
</dbReference>
<dbReference type="SUPFAM" id="SSF49265">
    <property type="entry name" value="Fibronectin type III"/>
    <property type="match status" value="3"/>
</dbReference>
<dbReference type="InterPro" id="IPR053073">
    <property type="entry name" value="IL11/IL27_subunit_beta"/>
</dbReference>
<feature type="transmembrane region" description="Helical" evidence="2">
    <location>
        <begin position="610"/>
        <end position="633"/>
    </location>
</feature>